<proteinExistence type="predicted"/>
<gene>
    <name evidence="2" type="ORF">ACFPRC_04150</name>
</gene>
<protein>
    <submittedName>
        <fullName evidence="2">Uncharacterized protein</fullName>
    </submittedName>
</protein>
<keyword evidence="3" id="KW-1185">Reference proteome</keyword>
<name>A0ABV9WLE5_9ACTN</name>
<feature type="compositionally biased region" description="Basic and acidic residues" evidence="1">
    <location>
        <begin position="29"/>
        <end position="51"/>
    </location>
</feature>
<reference evidence="3" key="1">
    <citation type="journal article" date="2019" name="Int. J. Syst. Evol. Microbiol.">
        <title>The Global Catalogue of Microorganisms (GCM) 10K type strain sequencing project: providing services to taxonomists for standard genome sequencing and annotation.</title>
        <authorList>
            <consortium name="The Broad Institute Genomics Platform"/>
            <consortium name="The Broad Institute Genome Sequencing Center for Infectious Disease"/>
            <person name="Wu L."/>
            <person name="Ma J."/>
        </authorList>
    </citation>
    <scope>NUCLEOTIDE SEQUENCE [LARGE SCALE GENOMIC DNA]</scope>
    <source>
        <strain evidence="3">CGMCC 4.1542</strain>
    </source>
</reference>
<accession>A0ABV9WLE5</accession>
<dbReference type="EMBL" id="JBHSJO010000001">
    <property type="protein sequence ID" value="MFC5014070.1"/>
    <property type="molecule type" value="Genomic_DNA"/>
</dbReference>
<comment type="caution">
    <text evidence="2">The sequence shown here is derived from an EMBL/GenBank/DDBJ whole genome shotgun (WGS) entry which is preliminary data.</text>
</comment>
<organism evidence="2 3">
    <name type="scientific">Streptomyces lienomycini</name>
    <dbReference type="NCBI Taxonomy" id="284035"/>
    <lineage>
        <taxon>Bacteria</taxon>
        <taxon>Bacillati</taxon>
        <taxon>Actinomycetota</taxon>
        <taxon>Actinomycetes</taxon>
        <taxon>Kitasatosporales</taxon>
        <taxon>Streptomycetaceae</taxon>
        <taxon>Streptomyces</taxon>
    </lineage>
</organism>
<evidence type="ECO:0000313" key="3">
    <source>
        <dbReference type="Proteomes" id="UP001595855"/>
    </source>
</evidence>
<evidence type="ECO:0000256" key="1">
    <source>
        <dbReference type="SAM" id="MobiDB-lite"/>
    </source>
</evidence>
<feature type="region of interest" description="Disordered" evidence="1">
    <location>
        <begin position="1"/>
        <end position="77"/>
    </location>
</feature>
<sequence length="77" mass="8165">MTYGNAPAAIAPAASRGERGTVACPTYAERGESARARREGRKPAETKHDAGPDQGLAHRAMAEAYPRPYPQIAKESA</sequence>
<feature type="compositionally biased region" description="Low complexity" evidence="1">
    <location>
        <begin position="1"/>
        <end position="14"/>
    </location>
</feature>
<evidence type="ECO:0000313" key="2">
    <source>
        <dbReference type="EMBL" id="MFC5014070.1"/>
    </source>
</evidence>
<dbReference type="RefSeq" id="WP_271321610.1">
    <property type="nucleotide sequence ID" value="NZ_BAAATN010000003.1"/>
</dbReference>
<dbReference type="Proteomes" id="UP001595855">
    <property type="component" value="Unassembled WGS sequence"/>
</dbReference>